<organism evidence="2 3">
    <name type="scientific">Elysia marginata</name>
    <dbReference type="NCBI Taxonomy" id="1093978"/>
    <lineage>
        <taxon>Eukaryota</taxon>
        <taxon>Metazoa</taxon>
        <taxon>Spiralia</taxon>
        <taxon>Lophotrochozoa</taxon>
        <taxon>Mollusca</taxon>
        <taxon>Gastropoda</taxon>
        <taxon>Heterobranchia</taxon>
        <taxon>Euthyneura</taxon>
        <taxon>Panpulmonata</taxon>
        <taxon>Sacoglossa</taxon>
        <taxon>Placobranchoidea</taxon>
        <taxon>Plakobranchidae</taxon>
        <taxon>Elysia</taxon>
    </lineage>
</organism>
<dbReference type="PANTHER" id="PTHR46599">
    <property type="entry name" value="PIGGYBAC TRANSPOSABLE ELEMENT-DERIVED PROTEIN 4"/>
    <property type="match status" value="1"/>
</dbReference>
<sequence length="168" mass="19237">MHKLTGSQRILFSGENLTALVTPSLASASACFGRRNSGNIWTRRPNRYADQQCPPANWSPVTVQGMRAFIGLTLGMGILKLPVRSDYWRTTKRIFLTQFRSVMSRDRYLLIWRYLHLANNNLQDRSPNKLAKLRPMLTPVLVPSPSTQMGKDMLQMYCKMCNYAIPKL</sequence>
<feature type="domain" description="PiggyBac transposable element-derived protein" evidence="1">
    <location>
        <begin position="45"/>
        <end position="138"/>
    </location>
</feature>
<dbReference type="PROSITE" id="PS51257">
    <property type="entry name" value="PROKAR_LIPOPROTEIN"/>
    <property type="match status" value="1"/>
</dbReference>
<evidence type="ECO:0000259" key="1">
    <source>
        <dbReference type="Pfam" id="PF13843"/>
    </source>
</evidence>
<dbReference type="EMBL" id="BMAT01009477">
    <property type="protein sequence ID" value="GFS06971.1"/>
    <property type="molecule type" value="Genomic_DNA"/>
</dbReference>
<dbReference type="Pfam" id="PF13843">
    <property type="entry name" value="DDE_Tnp_1_7"/>
    <property type="match status" value="1"/>
</dbReference>
<dbReference type="InterPro" id="IPR029526">
    <property type="entry name" value="PGBD"/>
</dbReference>
<proteinExistence type="predicted"/>
<dbReference type="AlphaFoldDB" id="A0AAV4ID33"/>
<gene>
    <name evidence="2" type="ORF">ElyMa_004718700</name>
</gene>
<name>A0AAV4ID33_9GAST</name>
<keyword evidence="3" id="KW-1185">Reference proteome</keyword>
<evidence type="ECO:0000313" key="2">
    <source>
        <dbReference type="EMBL" id="GFS06971.1"/>
    </source>
</evidence>
<evidence type="ECO:0000313" key="3">
    <source>
        <dbReference type="Proteomes" id="UP000762676"/>
    </source>
</evidence>
<accession>A0AAV4ID33</accession>
<dbReference type="PANTHER" id="PTHR46599:SF3">
    <property type="entry name" value="PIGGYBAC TRANSPOSABLE ELEMENT-DERIVED PROTEIN 4"/>
    <property type="match status" value="1"/>
</dbReference>
<dbReference type="Proteomes" id="UP000762676">
    <property type="component" value="Unassembled WGS sequence"/>
</dbReference>
<protein>
    <submittedName>
        <fullName evidence="2">PiggyBac transposable element-derived protein 4</fullName>
    </submittedName>
</protein>
<comment type="caution">
    <text evidence="2">The sequence shown here is derived from an EMBL/GenBank/DDBJ whole genome shotgun (WGS) entry which is preliminary data.</text>
</comment>
<reference evidence="2 3" key="1">
    <citation type="journal article" date="2021" name="Elife">
        <title>Chloroplast acquisition without the gene transfer in kleptoplastic sea slugs, Plakobranchus ocellatus.</title>
        <authorList>
            <person name="Maeda T."/>
            <person name="Takahashi S."/>
            <person name="Yoshida T."/>
            <person name="Shimamura S."/>
            <person name="Takaki Y."/>
            <person name="Nagai Y."/>
            <person name="Toyoda A."/>
            <person name="Suzuki Y."/>
            <person name="Arimoto A."/>
            <person name="Ishii H."/>
            <person name="Satoh N."/>
            <person name="Nishiyama T."/>
            <person name="Hasebe M."/>
            <person name="Maruyama T."/>
            <person name="Minagawa J."/>
            <person name="Obokata J."/>
            <person name="Shigenobu S."/>
        </authorList>
    </citation>
    <scope>NUCLEOTIDE SEQUENCE [LARGE SCALE GENOMIC DNA]</scope>
</reference>